<dbReference type="PROSITE" id="PS50835">
    <property type="entry name" value="IG_LIKE"/>
    <property type="match status" value="1"/>
</dbReference>
<dbReference type="InterPro" id="IPR013783">
    <property type="entry name" value="Ig-like_fold"/>
</dbReference>
<dbReference type="EMBL" id="MU551534">
    <property type="protein sequence ID" value="KAI5626327.1"/>
    <property type="molecule type" value="Genomic_DNA"/>
</dbReference>
<feature type="domain" description="Ig-like" evidence="2">
    <location>
        <begin position="57"/>
        <end position="173"/>
    </location>
</feature>
<dbReference type="InterPro" id="IPR036179">
    <property type="entry name" value="Ig-like_dom_sf"/>
</dbReference>
<sequence>MAETKGNGSHWTRIYGVTFSRKALRLRLWPETRCREYRFCYSVMKHGGFMVWLEALPNEAVVCYERSKCLVTTKSQERSSVELTEGGDVLLNCTFHFTAGYDQHITVYWIKTIERSSSCVYSYDLGTYGLTYNHHCNLQDDLLHRLSNESDSKTSHNIRIRNVTESDAGQYLCVLHVHTHYNKTRGNWKIIKNITVSVDKDKEPEILTYSSDGSQAIELQRNQNGDDTKEAADME</sequence>
<dbReference type="SUPFAM" id="SSF48726">
    <property type="entry name" value="Immunoglobulin"/>
    <property type="match status" value="1"/>
</dbReference>
<accession>A0AAD5B1S8</accession>
<dbReference type="Gene3D" id="2.60.40.10">
    <property type="entry name" value="Immunoglobulins"/>
    <property type="match status" value="1"/>
</dbReference>
<dbReference type="InterPro" id="IPR013106">
    <property type="entry name" value="Ig_V-set"/>
</dbReference>
<feature type="region of interest" description="Disordered" evidence="1">
    <location>
        <begin position="210"/>
        <end position="235"/>
    </location>
</feature>
<dbReference type="InterPro" id="IPR003599">
    <property type="entry name" value="Ig_sub"/>
</dbReference>
<protein>
    <recommendedName>
        <fullName evidence="2">Ig-like domain-containing protein</fullName>
    </recommendedName>
</protein>
<evidence type="ECO:0000259" key="2">
    <source>
        <dbReference type="PROSITE" id="PS50835"/>
    </source>
</evidence>
<feature type="non-terminal residue" evidence="3">
    <location>
        <position position="235"/>
    </location>
</feature>
<gene>
    <name evidence="3" type="ORF">C0J50_14317</name>
</gene>
<comment type="caution">
    <text evidence="3">The sequence shown here is derived from an EMBL/GenBank/DDBJ whole genome shotgun (WGS) entry which is preliminary data.</text>
</comment>
<evidence type="ECO:0000313" key="3">
    <source>
        <dbReference type="EMBL" id="KAI5626327.1"/>
    </source>
</evidence>
<dbReference type="Pfam" id="PF07686">
    <property type="entry name" value="V-set"/>
    <property type="match status" value="1"/>
</dbReference>
<evidence type="ECO:0000256" key="1">
    <source>
        <dbReference type="SAM" id="MobiDB-lite"/>
    </source>
</evidence>
<keyword evidence="4" id="KW-1185">Reference proteome</keyword>
<dbReference type="SMART" id="SM00409">
    <property type="entry name" value="IG"/>
    <property type="match status" value="1"/>
</dbReference>
<organism evidence="3 4">
    <name type="scientific">Silurus asotus</name>
    <name type="common">Amur catfish</name>
    <name type="synonym">Parasilurus asotus</name>
    <dbReference type="NCBI Taxonomy" id="30991"/>
    <lineage>
        <taxon>Eukaryota</taxon>
        <taxon>Metazoa</taxon>
        <taxon>Chordata</taxon>
        <taxon>Craniata</taxon>
        <taxon>Vertebrata</taxon>
        <taxon>Euteleostomi</taxon>
        <taxon>Actinopterygii</taxon>
        <taxon>Neopterygii</taxon>
        <taxon>Teleostei</taxon>
        <taxon>Ostariophysi</taxon>
        <taxon>Siluriformes</taxon>
        <taxon>Siluridae</taxon>
        <taxon>Silurus</taxon>
    </lineage>
</organism>
<evidence type="ECO:0000313" key="4">
    <source>
        <dbReference type="Proteomes" id="UP001205998"/>
    </source>
</evidence>
<name>A0AAD5B1S8_SILAS</name>
<feature type="compositionally biased region" description="Basic and acidic residues" evidence="1">
    <location>
        <begin position="224"/>
        <end position="235"/>
    </location>
</feature>
<dbReference type="AlphaFoldDB" id="A0AAD5B1S8"/>
<dbReference type="Proteomes" id="UP001205998">
    <property type="component" value="Unassembled WGS sequence"/>
</dbReference>
<proteinExistence type="predicted"/>
<dbReference type="InterPro" id="IPR007110">
    <property type="entry name" value="Ig-like_dom"/>
</dbReference>
<reference evidence="3" key="1">
    <citation type="submission" date="2018-07" db="EMBL/GenBank/DDBJ databases">
        <title>Comparative genomics of catfishes provides insights into carnivory and benthic adaptation.</title>
        <authorList>
            <person name="Zhang Y."/>
            <person name="Wang D."/>
            <person name="Peng Z."/>
            <person name="Zheng S."/>
            <person name="Shao F."/>
            <person name="Tao W."/>
        </authorList>
    </citation>
    <scope>NUCLEOTIDE SEQUENCE</scope>
    <source>
        <strain evidence="3">Chongqing</strain>
    </source>
</reference>